<dbReference type="EMBL" id="JAUEPR010000014">
    <property type="protein sequence ID" value="KAK0478328.1"/>
    <property type="molecule type" value="Genomic_DNA"/>
</dbReference>
<comment type="subcellular location">
    <subcellularLocation>
        <location evidence="1">Membrane</location>
        <topology evidence="1">Multi-pass membrane protein</topology>
    </subcellularLocation>
</comment>
<evidence type="ECO:0000256" key="9">
    <source>
        <dbReference type="ARBA" id="ARBA00022692"/>
    </source>
</evidence>
<comment type="similarity">
    <text evidence="4">Belongs to the glycosyltransferase 2 family.</text>
</comment>
<keyword evidence="10 15" id="KW-1133">Transmembrane helix</keyword>
<evidence type="ECO:0000256" key="3">
    <source>
        <dbReference type="ARBA" id="ARBA00004991"/>
    </source>
</evidence>
<dbReference type="CDD" id="cd02520">
    <property type="entry name" value="Glucosylceramide_synthase"/>
    <property type="match status" value="1"/>
</dbReference>
<evidence type="ECO:0000256" key="5">
    <source>
        <dbReference type="ARBA" id="ARBA00012699"/>
    </source>
</evidence>
<comment type="caution">
    <text evidence="16">The sequence shown here is derived from an EMBL/GenBank/DDBJ whole genome shotgun (WGS) entry which is preliminary data.</text>
</comment>
<dbReference type="SUPFAM" id="SSF53448">
    <property type="entry name" value="Nucleotide-diphospho-sugar transferases"/>
    <property type="match status" value="1"/>
</dbReference>
<evidence type="ECO:0000256" key="8">
    <source>
        <dbReference type="ARBA" id="ARBA00022679"/>
    </source>
</evidence>
<evidence type="ECO:0000256" key="11">
    <source>
        <dbReference type="ARBA" id="ARBA00023136"/>
    </source>
</evidence>
<dbReference type="Proteomes" id="UP001175227">
    <property type="component" value="Unassembled WGS sequence"/>
</dbReference>
<dbReference type="GO" id="GO:0006679">
    <property type="term" value="P:glucosylceramide biosynthetic process"/>
    <property type="evidence" value="ECO:0007669"/>
    <property type="project" value="TreeGrafter"/>
</dbReference>
<dbReference type="AlphaFoldDB" id="A0AA39P7I4"/>
<keyword evidence="8" id="KW-0808">Transferase</keyword>
<evidence type="ECO:0000256" key="7">
    <source>
        <dbReference type="ARBA" id="ARBA00022676"/>
    </source>
</evidence>
<proteinExistence type="inferred from homology"/>
<evidence type="ECO:0000256" key="2">
    <source>
        <dbReference type="ARBA" id="ARBA00004760"/>
    </source>
</evidence>
<comment type="pathway">
    <text evidence="3">Sphingolipid metabolism.</text>
</comment>
<organism evidence="16 17">
    <name type="scientific">Armillaria novae-zelandiae</name>
    <dbReference type="NCBI Taxonomy" id="153914"/>
    <lineage>
        <taxon>Eukaryota</taxon>
        <taxon>Fungi</taxon>
        <taxon>Dikarya</taxon>
        <taxon>Basidiomycota</taxon>
        <taxon>Agaricomycotina</taxon>
        <taxon>Agaricomycetes</taxon>
        <taxon>Agaricomycetidae</taxon>
        <taxon>Agaricales</taxon>
        <taxon>Marasmiineae</taxon>
        <taxon>Physalacriaceae</taxon>
        <taxon>Armillaria</taxon>
    </lineage>
</organism>
<evidence type="ECO:0000256" key="10">
    <source>
        <dbReference type="ARBA" id="ARBA00022989"/>
    </source>
</evidence>
<dbReference type="Gene3D" id="3.90.550.10">
    <property type="entry name" value="Spore Coat Polysaccharide Biosynthesis Protein SpsA, Chain A"/>
    <property type="match status" value="1"/>
</dbReference>
<evidence type="ECO:0000256" key="1">
    <source>
        <dbReference type="ARBA" id="ARBA00004141"/>
    </source>
</evidence>
<evidence type="ECO:0000313" key="17">
    <source>
        <dbReference type="Proteomes" id="UP001175227"/>
    </source>
</evidence>
<dbReference type="InterPro" id="IPR025993">
    <property type="entry name" value="Ceramide_glucosylTrfase"/>
</dbReference>
<sequence length="477" mass="53620">MPPATHSPLHVDRVLHALIPAMNSGLEEEHLSQENGRPVFVVLAFVGLGWYTVMWAVGLFGCLAARRRYKQRPRSRLATESPGSVPGVSILRPLKGLDTNLYENLESSFTQEYPNFEILLSVAHEDDQALPVVRELIAKYPRVDAKVIVGEEAVGVNPKVNNLMRSYRQAANDILWVLDSNVMMHSGAMARSVDALQGKSRSGRRIALVHHVPFAIVNESWIGSRLDEAFLNTNHAKMYIAINTVAIDSCVMGKSNLYRRSDLERVNGSRKPIAQQDNQSNEQCGLPAFGRYLAEDNMIASALWHELGERHELSCDVARNVVGKMSLADYIQRRARWIRVRKHMVLAATLLEPLTESVAVSAIGCASLNHIFNIPALPFLLLHFVLWLLVDLDVYSSLAGHRLPASIRWEFLGAWVGRELLALPIFFYAVFGDTVDWRGRRYQVLRNGEVRPAREGHWFGWTSRQSADYEPLGVEVD</sequence>
<feature type="transmembrane region" description="Helical" evidence="15">
    <location>
        <begin position="39"/>
        <end position="65"/>
    </location>
</feature>
<gene>
    <name evidence="16" type="ORF">IW261DRAFT_220884</name>
</gene>
<dbReference type="GO" id="GO:0016020">
    <property type="term" value="C:membrane"/>
    <property type="evidence" value="ECO:0007669"/>
    <property type="project" value="UniProtKB-SubCell"/>
</dbReference>
<comment type="pathway">
    <text evidence="2">Lipid metabolism; sphingolipid metabolism.</text>
</comment>
<evidence type="ECO:0000256" key="14">
    <source>
        <dbReference type="ARBA" id="ARBA00032575"/>
    </source>
</evidence>
<keyword evidence="9 15" id="KW-0812">Transmembrane</keyword>
<feature type="transmembrane region" description="Helical" evidence="15">
    <location>
        <begin position="411"/>
        <end position="431"/>
    </location>
</feature>
<accession>A0AA39P7I4</accession>
<dbReference type="Pfam" id="PF13506">
    <property type="entry name" value="Glyco_transf_21"/>
    <property type="match status" value="2"/>
</dbReference>
<keyword evidence="11 15" id="KW-0472">Membrane</keyword>
<dbReference type="PANTHER" id="PTHR12726:SF0">
    <property type="entry name" value="CERAMIDE GLUCOSYLTRANSFERASE"/>
    <property type="match status" value="1"/>
</dbReference>
<keyword evidence="17" id="KW-1185">Reference proteome</keyword>
<dbReference type="InterPro" id="IPR029044">
    <property type="entry name" value="Nucleotide-diphossugar_trans"/>
</dbReference>
<evidence type="ECO:0000256" key="15">
    <source>
        <dbReference type="SAM" id="Phobius"/>
    </source>
</evidence>
<reference evidence="16" key="1">
    <citation type="submission" date="2023-06" db="EMBL/GenBank/DDBJ databases">
        <authorList>
            <consortium name="Lawrence Berkeley National Laboratory"/>
            <person name="Ahrendt S."/>
            <person name="Sahu N."/>
            <person name="Indic B."/>
            <person name="Wong-Bajracharya J."/>
            <person name="Merenyi Z."/>
            <person name="Ke H.-M."/>
            <person name="Monk M."/>
            <person name="Kocsube S."/>
            <person name="Drula E."/>
            <person name="Lipzen A."/>
            <person name="Balint B."/>
            <person name="Henrissat B."/>
            <person name="Andreopoulos B."/>
            <person name="Martin F.M."/>
            <person name="Harder C.B."/>
            <person name="Rigling D."/>
            <person name="Ford K.L."/>
            <person name="Foster G.D."/>
            <person name="Pangilinan J."/>
            <person name="Papanicolaou A."/>
            <person name="Barry K."/>
            <person name="LaButti K."/>
            <person name="Viragh M."/>
            <person name="Koriabine M."/>
            <person name="Yan M."/>
            <person name="Riley R."/>
            <person name="Champramary S."/>
            <person name="Plett K.L."/>
            <person name="Tsai I.J."/>
            <person name="Slot J."/>
            <person name="Sipos G."/>
            <person name="Plett J."/>
            <person name="Nagy L.G."/>
            <person name="Grigoriev I.V."/>
        </authorList>
    </citation>
    <scope>NUCLEOTIDE SEQUENCE</scope>
    <source>
        <strain evidence="16">ICMP 16352</strain>
    </source>
</reference>
<evidence type="ECO:0000313" key="16">
    <source>
        <dbReference type="EMBL" id="KAK0478328.1"/>
    </source>
</evidence>
<name>A0AA39P7I4_9AGAR</name>
<dbReference type="PANTHER" id="PTHR12726">
    <property type="entry name" value="CERAMIDE GLUCOSYLTRANSFERASE"/>
    <property type="match status" value="1"/>
</dbReference>
<evidence type="ECO:0000256" key="13">
    <source>
        <dbReference type="ARBA" id="ARBA00031543"/>
    </source>
</evidence>
<dbReference type="EC" id="2.4.1.80" evidence="5"/>
<evidence type="ECO:0000256" key="6">
    <source>
        <dbReference type="ARBA" id="ARBA00019988"/>
    </source>
</evidence>
<evidence type="ECO:0000256" key="4">
    <source>
        <dbReference type="ARBA" id="ARBA00006739"/>
    </source>
</evidence>
<dbReference type="GO" id="GO:0008120">
    <property type="term" value="F:ceramide glucosyltransferase activity"/>
    <property type="evidence" value="ECO:0007669"/>
    <property type="project" value="UniProtKB-EC"/>
</dbReference>
<feature type="transmembrane region" description="Helical" evidence="15">
    <location>
        <begin position="370"/>
        <end position="390"/>
    </location>
</feature>
<keyword evidence="7" id="KW-0328">Glycosyltransferase</keyword>
<evidence type="ECO:0000256" key="12">
    <source>
        <dbReference type="ARBA" id="ARBA00031017"/>
    </source>
</evidence>
<protein>
    <recommendedName>
        <fullName evidence="6">Ceramide glucosyltransferase</fullName>
        <ecNumber evidence="5">2.4.1.80</ecNumber>
    </recommendedName>
    <alternativeName>
        <fullName evidence="13">Glucosylceramide synthase</fullName>
    </alternativeName>
    <alternativeName>
        <fullName evidence="14">UDP-glucose ceramide glucosyltransferase</fullName>
    </alternativeName>
    <alternativeName>
        <fullName evidence="12">UDP-glucose:N-acylsphingosine D-glucosyltransferase</fullName>
    </alternativeName>
</protein>